<organism evidence="2 3">
    <name type="scientific">Streptomyces rectiviolaceus</name>
    <dbReference type="NCBI Taxonomy" id="332591"/>
    <lineage>
        <taxon>Bacteria</taxon>
        <taxon>Bacillati</taxon>
        <taxon>Actinomycetota</taxon>
        <taxon>Actinomycetes</taxon>
        <taxon>Kitasatosporales</taxon>
        <taxon>Streptomycetaceae</taxon>
        <taxon>Streptomyces</taxon>
    </lineage>
</organism>
<dbReference type="SUPFAM" id="SSF109854">
    <property type="entry name" value="DinB/YfiT-like putative metalloenzymes"/>
    <property type="match status" value="1"/>
</dbReference>
<sequence length="225" mass="24902">MTPIGPWKPPIRTTDHLSLLPGAGRLSVATARLADMTDTTGGSDSTTPTPQYFAPNWSDDTREPPPNTGDEREALTTSLDWHRATFELKCAGLTQEQLSERAAPPSELSLHGLLRHLAGVERWWFRIQLTGEGVPLLYYSDEDPDQDFGDLTGDAGKAFAVWHEECERSRRIVAAARSLDVTGTRRATGDPISLRRILINMIAEYARHNGHADLLRERIDGTTGM</sequence>
<dbReference type="InterPro" id="IPR007061">
    <property type="entry name" value="MST-like"/>
</dbReference>
<evidence type="ECO:0008006" key="4">
    <source>
        <dbReference type="Google" id="ProtNLM"/>
    </source>
</evidence>
<evidence type="ECO:0000313" key="3">
    <source>
        <dbReference type="Proteomes" id="UP001501637"/>
    </source>
</evidence>
<dbReference type="Pfam" id="PF04978">
    <property type="entry name" value="MST"/>
    <property type="match status" value="1"/>
</dbReference>
<dbReference type="Proteomes" id="UP001501637">
    <property type="component" value="Unassembled WGS sequence"/>
</dbReference>
<evidence type="ECO:0000313" key="2">
    <source>
        <dbReference type="EMBL" id="GAA3128502.1"/>
    </source>
</evidence>
<name>A0ABP6MY19_9ACTN</name>
<dbReference type="Gene3D" id="1.20.120.450">
    <property type="entry name" value="dinb family like domain"/>
    <property type="match status" value="1"/>
</dbReference>
<gene>
    <name evidence="2" type="ORF">GCM10010449_57190</name>
</gene>
<feature type="region of interest" description="Disordered" evidence="1">
    <location>
        <begin position="36"/>
        <end position="73"/>
    </location>
</feature>
<dbReference type="EMBL" id="BAAAUG010000116">
    <property type="protein sequence ID" value="GAA3128502.1"/>
    <property type="molecule type" value="Genomic_DNA"/>
</dbReference>
<comment type="caution">
    <text evidence="2">The sequence shown here is derived from an EMBL/GenBank/DDBJ whole genome shotgun (WGS) entry which is preliminary data.</text>
</comment>
<proteinExistence type="predicted"/>
<protein>
    <recommendedName>
        <fullName evidence="4">Mini-circle protein</fullName>
    </recommendedName>
</protein>
<reference evidence="3" key="1">
    <citation type="journal article" date="2019" name="Int. J. Syst. Evol. Microbiol.">
        <title>The Global Catalogue of Microorganisms (GCM) 10K type strain sequencing project: providing services to taxonomists for standard genome sequencing and annotation.</title>
        <authorList>
            <consortium name="The Broad Institute Genomics Platform"/>
            <consortium name="The Broad Institute Genome Sequencing Center for Infectious Disease"/>
            <person name="Wu L."/>
            <person name="Ma J."/>
        </authorList>
    </citation>
    <scope>NUCLEOTIDE SEQUENCE [LARGE SCALE GENOMIC DNA]</scope>
    <source>
        <strain evidence="3">JCM 9092</strain>
    </source>
</reference>
<dbReference type="InterPro" id="IPR034660">
    <property type="entry name" value="DinB/YfiT-like"/>
</dbReference>
<keyword evidence="3" id="KW-1185">Reference proteome</keyword>
<accession>A0ABP6MY19</accession>
<feature type="compositionally biased region" description="Low complexity" evidence="1">
    <location>
        <begin position="37"/>
        <end position="50"/>
    </location>
</feature>
<evidence type="ECO:0000256" key="1">
    <source>
        <dbReference type="SAM" id="MobiDB-lite"/>
    </source>
</evidence>
<feature type="compositionally biased region" description="Basic and acidic residues" evidence="1">
    <location>
        <begin position="59"/>
        <end position="73"/>
    </location>
</feature>